<accession>A0A849K9S1</accession>
<evidence type="ECO:0000313" key="3">
    <source>
        <dbReference type="Proteomes" id="UP000552954"/>
    </source>
</evidence>
<feature type="region of interest" description="Disordered" evidence="1">
    <location>
        <begin position="48"/>
        <end position="78"/>
    </location>
</feature>
<name>A0A849K9S1_9BURK</name>
<sequence>MELQIARQIIDTLAQGIHPITGECMPEDSPYNAPPVIRALHAVSRALEGAGATPAATDDAPRRRNQPPNAGKAWSSQEDAALETAFDAGIPLKQVAQELGRTAFAVEQRLIKIGKVAGPAGGRAVREFVGGDELITPSLPPPRE</sequence>
<comment type="caution">
    <text evidence="2">The sequence shown here is derived from an EMBL/GenBank/DDBJ whole genome shotgun (WGS) entry which is preliminary data.</text>
</comment>
<gene>
    <name evidence="2" type="ORF">HK415_02365</name>
</gene>
<reference evidence="2 3" key="1">
    <citation type="submission" date="2020-05" db="EMBL/GenBank/DDBJ databases">
        <authorList>
            <person name="Khan S.A."/>
            <person name="Jeon C.O."/>
            <person name="Chun B.H."/>
        </authorList>
    </citation>
    <scope>NUCLEOTIDE SEQUENCE [LARGE SCALE GENOMIC DNA]</scope>
    <source>
        <strain evidence="2 3">B156</strain>
    </source>
</reference>
<dbReference type="Proteomes" id="UP000552954">
    <property type="component" value="Unassembled WGS sequence"/>
</dbReference>
<proteinExistence type="predicted"/>
<protein>
    <submittedName>
        <fullName evidence="2">Uncharacterized protein</fullName>
    </submittedName>
</protein>
<dbReference type="EMBL" id="JABFCS010000001">
    <property type="protein sequence ID" value="NNU42246.1"/>
    <property type="molecule type" value="Genomic_DNA"/>
</dbReference>
<keyword evidence="3" id="KW-1185">Reference proteome</keyword>
<organism evidence="2 3">
    <name type="scientific">Ramlibacter montanisoli</name>
    <dbReference type="NCBI Taxonomy" id="2732512"/>
    <lineage>
        <taxon>Bacteria</taxon>
        <taxon>Pseudomonadati</taxon>
        <taxon>Pseudomonadota</taxon>
        <taxon>Betaproteobacteria</taxon>
        <taxon>Burkholderiales</taxon>
        <taxon>Comamonadaceae</taxon>
        <taxon>Ramlibacter</taxon>
    </lineage>
</organism>
<evidence type="ECO:0000313" key="2">
    <source>
        <dbReference type="EMBL" id="NNU42246.1"/>
    </source>
</evidence>
<reference evidence="2 3" key="2">
    <citation type="submission" date="2020-06" db="EMBL/GenBank/DDBJ databases">
        <title>Ramlibacter rhizophilus sp. nov., isolated from rhizosphere soil of national flower Mugunghwa from South Korea.</title>
        <authorList>
            <person name="Zheng-Fei Y."/>
            <person name="Huan T."/>
        </authorList>
    </citation>
    <scope>NUCLEOTIDE SEQUENCE [LARGE SCALE GENOMIC DNA]</scope>
    <source>
        <strain evidence="2 3">B156</strain>
    </source>
</reference>
<dbReference type="AlphaFoldDB" id="A0A849K9S1"/>
<feature type="compositionally biased region" description="Low complexity" evidence="1">
    <location>
        <begin position="49"/>
        <end position="58"/>
    </location>
</feature>
<dbReference type="RefSeq" id="WP_171556625.1">
    <property type="nucleotide sequence ID" value="NZ_JABFCS010000001.1"/>
</dbReference>
<evidence type="ECO:0000256" key="1">
    <source>
        <dbReference type="SAM" id="MobiDB-lite"/>
    </source>
</evidence>